<dbReference type="InterPro" id="IPR050114">
    <property type="entry name" value="UPF0173_UPF0282_UlaG_hydrolase"/>
</dbReference>
<dbReference type="KEGG" id="prt:AUC31_15415"/>
<keyword evidence="4" id="KW-1185">Reference proteome</keyword>
<evidence type="ECO:0000259" key="2">
    <source>
        <dbReference type="Pfam" id="PF12706"/>
    </source>
</evidence>
<dbReference type="OrthoDB" id="9805728at2"/>
<dbReference type="PANTHER" id="PTHR43546:SF9">
    <property type="entry name" value="L-ASCORBATE-6-PHOSPHATE LACTONASE ULAG-RELATED"/>
    <property type="match status" value="1"/>
</dbReference>
<reference evidence="3" key="1">
    <citation type="submission" date="2016-01" db="EMBL/GenBank/DDBJ databases">
        <title>Complete genome of Planococcus rifietoensis type strain M8.</title>
        <authorList>
            <person name="See-Too W.S."/>
        </authorList>
    </citation>
    <scope>NUCLEOTIDE SEQUENCE [LARGE SCALE GENOMIC DNA]</scope>
    <source>
        <strain evidence="3">M8</strain>
    </source>
</reference>
<feature type="domain" description="Metallo-beta-lactamase" evidence="2">
    <location>
        <begin position="20"/>
        <end position="216"/>
    </location>
</feature>
<name>A0A0U2YPI2_9BACL</name>
<dbReference type="RefSeq" id="WP_058383208.1">
    <property type="nucleotide sequence ID" value="NZ_CP013659.2"/>
</dbReference>
<sequence>MKIEQIRNATLRIQYAGKHFLVDPFLGDKGSYPPFPNSARQDQNNPLSELPVSKEQLVEGIDALIITHLHMDHYDEAAKEFLPKHLPLFSQNEEDAQVLRNDGFTNVNVLGEDTSYEGISLIKTQGEHGRGEILKMAGLVCGVVFKHEDEKTLYVAGDTVWYAGVQQEIDAHQPEVIVLNAGDNQFLEGGSLVMGKEDVLQTHQAAPQATLIASHMEAVNHWTLSREELKAFAAEQGFSDKLHVPQDGEAFEF</sequence>
<dbReference type="PANTHER" id="PTHR43546">
    <property type="entry name" value="UPF0173 METAL-DEPENDENT HYDROLASE MJ1163-RELATED"/>
    <property type="match status" value="1"/>
</dbReference>
<gene>
    <name evidence="3" type="ORF">AUC31_15415</name>
</gene>
<evidence type="ECO:0000256" key="1">
    <source>
        <dbReference type="ARBA" id="ARBA00022801"/>
    </source>
</evidence>
<evidence type="ECO:0000313" key="3">
    <source>
        <dbReference type="EMBL" id="ALS76506.1"/>
    </source>
</evidence>
<dbReference type="Pfam" id="PF12706">
    <property type="entry name" value="Lactamase_B_2"/>
    <property type="match status" value="1"/>
</dbReference>
<evidence type="ECO:0000313" key="4">
    <source>
        <dbReference type="Proteomes" id="UP000067683"/>
    </source>
</evidence>
<dbReference type="InterPro" id="IPR036866">
    <property type="entry name" value="RibonucZ/Hydroxyglut_hydro"/>
</dbReference>
<dbReference type="GO" id="GO:0016787">
    <property type="term" value="F:hydrolase activity"/>
    <property type="evidence" value="ECO:0007669"/>
    <property type="project" value="UniProtKB-KW"/>
</dbReference>
<keyword evidence="1" id="KW-0378">Hydrolase</keyword>
<dbReference type="InterPro" id="IPR001279">
    <property type="entry name" value="Metallo-B-lactamas"/>
</dbReference>
<dbReference type="STRING" id="200991.AUC31_15415"/>
<proteinExistence type="predicted"/>
<dbReference type="EMBL" id="CP013659">
    <property type="protein sequence ID" value="ALS76506.1"/>
    <property type="molecule type" value="Genomic_DNA"/>
</dbReference>
<dbReference type="Gene3D" id="3.60.15.10">
    <property type="entry name" value="Ribonuclease Z/Hydroxyacylglutathione hydrolase-like"/>
    <property type="match status" value="1"/>
</dbReference>
<dbReference type="SUPFAM" id="SSF56281">
    <property type="entry name" value="Metallo-hydrolase/oxidoreductase"/>
    <property type="match status" value="1"/>
</dbReference>
<organism evidence="3 4">
    <name type="scientific">Planococcus rifietoensis</name>
    <dbReference type="NCBI Taxonomy" id="200991"/>
    <lineage>
        <taxon>Bacteria</taxon>
        <taxon>Bacillati</taxon>
        <taxon>Bacillota</taxon>
        <taxon>Bacilli</taxon>
        <taxon>Bacillales</taxon>
        <taxon>Caryophanaceae</taxon>
        <taxon>Planococcus</taxon>
    </lineage>
</organism>
<dbReference type="AlphaFoldDB" id="A0A0U2YPI2"/>
<protein>
    <recommendedName>
        <fullName evidence="2">Metallo-beta-lactamase domain-containing protein</fullName>
    </recommendedName>
</protein>
<dbReference type="Proteomes" id="UP000067683">
    <property type="component" value="Chromosome"/>
</dbReference>
<accession>A0A0U2YPI2</accession>